<keyword evidence="2" id="KW-1185">Reference proteome</keyword>
<organism evidence="1 2">
    <name type="scientific">Weissella bombi</name>
    <dbReference type="NCBI Taxonomy" id="1505725"/>
    <lineage>
        <taxon>Bacteria</taxon>
        <taxon>Bacillati</taxon>
        <taxon>Bacillota</taxon>
        <taxon>Bacilli</taxon>
        <taxon>Lactobacillales</taxon>
        <taxon>Lactobacillaceae</taxon>
        <taxon>Weissella</taxon>
    </lineage>
</organism>
<dbReference type="Gene3D" id="1.10.10.60">
    <property type="entry name" value="Homeodomain-like"/>
    <property type="match status" value="1"/>
</dbReference>
<dbReference type="EMBL" id="FMAO01000022">
    <property type="protein sequence ID" value="SCC13987.1"/>
    <property type="molecule type" value="Genomic_DNA"/>
</dbReference>
<evidence type="ECO:0000313" key="2">
    <source>
        <dbReference type="Proteomes" id="UP000199268"/>
    </source>
</evidence>
<sequence>MTNTWKDKAKLLADKGLTMTEIANEVGITYSSVAKWVKKNNINVKSGVHKEWHETVKKLATTHTLAELSKIVDQSENNIQSYLFRYDIKPKPVIDKSEKLKWQSRARTLASDHTATEIAKILDIPIANLRYFFKTNNIKCLTKKTRDTPWHKEAIKLAPTHTTYEISKMFNVSQKQVQAILRENNIIAKKNNKKFFKSLTKINSKNFENNTDMTKYLYSLGFTDLEISQTLNISRQRVQQIRNQHALIKNSSDRKKQALLDKKELLIDDINSFGVQKVADKHHVSKAFLIELIGKNNIPISRGTGAKTNRTSKWWQEMAAQHTVYELSDITGLKITSIRAILGKLHISAKKATGVRKGQIHAKSHSYFGKTYDELVNLGEIIQ</sequence>
<dbReference type="STRING" id="1505725.GA0061074_1224"/>
<accession>A0A1C4C4D7</accession>
<name>A0A1C4C4D7_9LACO</name>
<dbReference type="Proteomes" id="UP000199268">
    <property type="component" value="Unassembled WGS sequence"/>
</dbReference>
<reference evidence="2" key="1">
    <citation type="submission" date="2016-08" db="EMBL/GenBank/DDBJ databases">
        <authorList>
            <person name="Varghese N."/>
            <person name="Submissions Spin"/>
        </authorList>
    </citation>
    <scope>NUCLEOTIDE SEQUENCE [LARGE SCALE GENOMIC DNA]</scope>
    <source>
        <strain evidence="2">R-53094</strain>
    </source>
</reference>
<dbReference type="AlphaFoldDB" id="A0A1C4C4D7"/>
<evidence type="ECO:0000313" key="1">
    <source>
        <dbReference type="EMBL" id="SCC13987.1"/>
    </source>
</evidence>
<gene>
    <name evidence="1" type="ORF">GA0061074_1224</name>
</gene>
<protein>
    <submittedName>
        <fullName evidence="1">Uncharacterized protein</fullName>
    </submittedName>
</protein>
<dbReference type="RefSeq" id="WP_092464007.1">
    <property type="nucleotide sequence ID" value="NZ_BJEE01000011.1"/>
</dbReference>
<proteinExistence type="predicted"/>